<dbReference type="AlphaFoldDB" id="A0A6A6ZZD8"/>
<dbReference type="EMBL" id="MU006226">
    <property type="protein sequence ID" value="KAF2826216.1"/>
    <property type="molecule type" value="Genomic_DNA"/>
</dbReference>
<keyword evidence="3" id="KW-1185">Reference proteome</keyword>
<evidence type="ECO:0000259" key="1">
    <source>
        <dbReference type="PROSITE" id="PS50053"/>
    </source>
</evidence>
<gene>
    <name evidence="2" type="ORF">CC86DRAFT_394250</name>
</gene>
<dbReference type="InterPro" id="IPR050158">
    <property type="entry name" value="Ubiquitin_ubiquitin-like"/>
</dbReference>
<evidence type="ECO:0000313" key="3">
    <source>
        <dbReference type="Proteomes" id="UP000799424"/>
    </source>
</evidence>
<name>A0A6A6ZZD8_9PLEO</name>
<dbReference type="InterPro" id="IPR000626">
    <property type="entry name" value="Ubiquitin-like_dom"/>
</dbReference>
<dbReference type="InterPro" id="IPR019956">
    <property type="entry name" value="Ubiquitin_dom"/>
</dbReference>
<evidence type="ECO:0000313" key="2">
    <source>
        <dbReference type="EMBL" id="KAF2826216.1"/>
    </source>
</evidence>
<protein>
    <submittedName>
        <fullName evidence="2">Integral membrane protein</fullName>
    </submittedName>
</protein>
<dbReference type="FunFam" id="3.10.20.90:FF:000160">
    <property type="entry name" value="Polyubiquitin-C"/>
    <property type="match status" value="1"/>
</dbReference>
<dbReference type="InterPro" id="IPR029071">
    <property type="entry name" value="Ubiquitin-like_domsf"/>
</dbReference>
<dbReference type="Proteomes" id="UP000799424">
    <property type="component" value="Unassembled WGS sequence"/>
</dbReference>
<dbReference type="Pfam" id="PF00240">
    <property type="entry name" value="ubiquitin"/>
    <property type="match status" value="1"/>
</dbReference>
<feature type="domain" description="Ubiquitin-like" evidence="1">
    <location>
        <begin position="205"/>
        <end position="278"/>
    </location>
</feature>
<dbReference type="PROSITE" id="PS50053">
    <property type="entry name" value="UBIQUITIN_2"/>
    <property type="match status" value="1"/>
</dbReference>
<proteinExistence type="predicted"/>
<dbReference type="SMART" id="SM00213">
    <property type="entry name" value="UBQ"/>
    <property type="match status" value="1"/>
</dbReference>
<dbReference type="PRINTS" id="PR00348">
    <property type="entry name" value="UBIQUITIN"/>
</dbReference>
<accession>A0A6A6ZZD8</accession>
<dbReference type="OrthoDB" id="428577at2759"/>
<sequence>MTPLDVKLRSDSVVVNDDLEISFRRTIRVPDNHQTSFLPPNLGSFPLKAISKYSTKLTGEMVAKGGLFFPMYQSEAMWIDIKCNREQSYMIKIYVGSINAISGEPAEEDAATKLRRQQKLASKGSLQDYLVVPGQLWIDGIASGNGIVRQFIAMPFGSGYSVEHQVTGKDAAGGIQIEVTPYKKPAPPKHYMYPVDDITSGPDILYVKTLTGKTIQLMTHTWHTIDNIKSMIQNSDGIPPDQQRLVFAGKQLEDGRTLSDYQIKVGATLHLILRLRGGYTPPEHEMTVAAGGKIHQVIHSDDNGQDWLSDRTTVFNVQILNSAVYKAVTGSAPPIQPVSAQTYKEAGLPFFKMYEEPSGISGDFSLVKSVCQIDDNMEDVVKPNVVPLGAGNGHNSTANLPVGLTNPNGPLRELRTAQDLKRMYSGYHVANF</sequence>
<dbReference type="PANTHER" id="PTHR10666">
    <property type="entry name" value="UBIQUITIN"/>
    <property type="match status" value="1"/>
</dbReference>
<organism evidence="2 3">
    <name type="scientific">Ophiobolus disseminans</name>
    <dbReference type="NCBI Taxonomy" id="1469910"/>
    <lineage>
        <taxon>Eukaryota</taxon>
        <taxon>Fungi</taxon>
        <taxon>Dikarya</taxon>
        <taxon>Ascomycota</taxon>
        <taxon>Pezizomycotina</taxon>
        <taxon>Dothideomycetes</taxon>
        <taxon>Pleosporomycetidae</taxon>
        <taxon>Pleosporales</taxon>
        <taxon>Pleosporineae</taxon>
        <taxon>Phaeosphaeriaceae</taxon>
        <taxon>Ophiobolus</taxon>
    </lineage>
</organism>
<dbReference type="SUPFAM" id="SSF54236">
    <property type="entry name" value="Ubiquitin-like"/>
    <property type="match status" value="1"/>
</dbReference>
<dbReference type="Gene3D" id="3.10.20.90">
    <property type="entry name" value="Phosphatidylinositol 3-kinase Catalytic Subunit, Chain A, domain 1"/>
    <property type="match status" value="1"/>
</dbReference>
<reference evidence="2" key="1">
    <citation type="journal article" date="2020" name="Stud. Mycol.">
        <title>101 Dothideomycetes genomes: a test case for predicting lifestyles and emergence of pathogens.</title>
        <authorList>
            <person name="Haridas S."/>
            <person name="Albert R."/>
            <person name="Binder M."/>
            <person name="Bloem J."/>
            <person name="Labutti K."/>
            <person name="Salamov A."/>
            <person name="Andreopoulos B."/>
            <person name="Baker S."/>
            <person name="Barry K."/>
            <person name="Bills G."/>
            <person name="Bluhm B."/>
            <person name="Cannon C."/>
            <person name="Castanera R."/>
            <person name="Culley D."/>
            <person name="Daum C."/>
            <person name="Ezra D."/>
            <person name="Gonzalez J."/>
            <person name="Henrissat B."/>
            <person name="Kuo A."/>
            <person name="Liang C."/>
            <person name="Lipzen A."/>
            <person name="Lutzoni F."/>
            <person name="Magnuson J."/>
            <person name="Mondo S."/>
            <person name="Nolan M."/>
            <person name="Ohm R."/>
            <person name="Pangilinan J."/>
            <person name="Park H.-J."/>
            <person name="Ramirez L."/>
            <person name="Alfaro M."/>
            <person name="Sun H."/>
            <person name="Tritt A."/>
            <person name="Yoshinaga Y."/>
            <person name="Zwiers L.-H."/>
            <person name="Turgeon B."/>
            <person name="Goodwin S."/>
            <person name="Spatafora J."/>
            <person name="Crous P."/>
            <person name="Grigoriev I."/>
        </authorList>
    </citation>
    <scope>NUCLEOTIDE SEQUENCE</scope>
    <source>
        <strain evidence="2">CBS 113818</strain>
    </source>
</reference>